<name>A0AAD6V1C9_9AGAR</name>
<evidence type="ECO:0000313" key="1">
    <source>
        <dbReference type="EMBL" id="KAJ7200175.1"/>
    </source>
</evidence>
<organism evidence="1 2">
    <name type="scientific">Mycena pura</name>
    <dbReference type="NCBI Taxonomy" id="153505"/>
    <lineage>
        <taxon>Eukaryota</taxon>
        <taxon>Fungi</taxon>
        <taxon>Dikarya</taxon>
        <taxon>Basidiomycota</taxon>
        <taxon>Agaricomycotina</taxon>
        <taxon>Agaricomycetes</taxon>
        <taxon>Agaricomycetidae</taxon>
        <taxon>Agaricales</taxon>
        <taxon>Marasmiineae</taxon>
        <taxon>Mycenaceae</taxon>
        <taxon>Mycena</taxon>
    </lineage>
</organism>
<dbReference type="Proteomes" id="UP001219525">
    <property type="component" value="Unassembled WGS sequence"/>
</dbReference>
<sequence length="254" mass="26292">MPRRAYVARVRHARWQRLHAGAAAGRTCTAAAPACMHGGSGVRARRQRSAHIRRVAGSSVEHAPPCICRTCATCAVAAPARGRSSGAHAYGVRHVRRQVAALCTPHRVLATCGGEPARGATCAVAAPARVCSSGAHSYGVRHVRGRVAVLRTPRRVRATHGATCAAAAPARVRPARVRCAARAAAGSSTAHARRVSVTGGGEPAHEHCASGTCMARAAAPVCMRWPRPVCRLRAFGGGAEAAWGGPGISDRLVM</sequence>
<keyword evidence="2" id="KW-1185">Reference proteome</keyword>
<dbReference type="AlphaFoldDB" id="A0AAD6V1C9"/>
<accession>A0AAD6V1C9</accession>
<dbReference type="EMBL" id="JARJCW010000064">
    <property type="protein sequence ID" value="KAJ7200175.1"/>
    <property type="molecule type" value="Genomic_DNA"/>
</dbReference>
<protein>
    <submittedName>
        <fullName evidence="1">Uncharacterized protein</fullName>
    </submittedName>
</protein>
<gene>
    <name evidence="1" type="ORF">GGX14DRAFT_400858</name>
</gene>
<reference evidence="1" key="1">
    <citation type="submission" date="2023-03" db="EMBL/GenBank/DDBJ databases">
        <title>Massive genome expansion in bonnet fungi (Mycena s.s.) driven by repeated elements and novel gene families across ecological guilds.</title>
        <authorList>
            <consortium name="Lawrence Berkeley National Laboratory"/>
            <person name="Harder C.B."/>
            <person name="Miyauchi S."/>
            <person name="Viragh M."/>
            <person name="Kuo A."/>
            <person name="Thoen E."/>
            <person name="Andreopoulos B."/>
            <person name="Lu D."/>
            <person name="Skrede I."/>
            <person name="Drula E."/>
            <person name="Henrissat B."/>
            <person name="Morin E."/>
            <person name="Kohler A."/>
            <person name="Barry K."/>
            <person name="LaButti K."/>
            <person name="Morin E."/>
            <person name="Salamov A."/>
            <person name="Lipzen A."/>
            <person name="Mereny Z."/>
            <person name="Hegedus B."/>
            <person name="Baldrian P."/>
            <person name="Stursova M."/>
            <person name="Weitz H."/>
            <person name="Taylor A."/>
            <person name="Grigoriev I.V."/>
            <person name="Nagy L.G."/>
            <person name="Martin F."/>
            <person name="Kauserud H."/>
        </authorList>
    </citation>
    <scope>NUCLEOTIDE SEQUENCE</scope>
    <source>
        <strain evidence="1">9144</strain>
    </source>
</reference>
<evidence type="ECO:0000313" key="2">
    <source>
        <dbReference type="Proteomes" id="UP001219525"/>
    </source>
</evidence>
<proteinExistence type="predicted"/>
<comment type="caution">
    <text evidence="1">The sequence shown here is derived from an EMBL/GenBank/DDBJ whole genome shotgun (WGS) entry which is preliminary data.</text>
</comment>